<evidence type="ECO:0000256" key="3">
    <source>
        <dbReference type="ARBA" id="ARBA00025596"/>
    </source>
</evidence>
<dbReference type="GO" id="GO:0051087">
    <property type="term" value="F:protein-folding chaperone binding"/>
    <property type="evidence" value="ECO:0007669"/>
    <property type="project" value="InterPro"/>
</dbReference>
<organism evidence="6 7">
    <name type="scientific">Aquariibacter albus</name>
    <dbReference type="NCBI Taxonomy" id="2759899"/>
    <lineage>
        <taxon>Bacteria</taxon>
        <taxon>Pseudomonadati</taxon>
        <taxon>Pseudomonadota</taxon>
        <taxon>Betaproteobacteria</taxon>
        <taxon>Burkholderiales</taxon>
        <taxon>Sphaerotilaceae</taxon>
        <taxon>Aquariibacter</taxon>
    </lineage>
</organism>
<dbReference type="GO" id="GO:0044571">
    <property type="term" value="P:[2Fe-2S] cluster assembly"/>
    <property type="evidence" value="ECO:0007669"/>
    <property type="project" value="InterPro"/>
</dbReference>
<dbReference type="Pfam" id="PF07743">
    <property type="entry name" value="HSCB_C"/>
    <property type="match status" value="1"/>
</dbReference>
<dbReference type="AlphaFoldDB" id="A0A839HRX5"/>
<dbReference type="HAMAP" id="MF_00682">
    <property type="entry name" value="HscB"/>
    <property type="match status" value="1"/>
</dbReference>
<dbReference type="PANTHER" id="PTHR14021">
    <property type="entry name" value="IRON-SULFUR CLUSTER CO-CHAPERONE PROTEIN HSCB"/>
    <property type="match status" value="1"/>
</dbReference>
<proteinExistence type="inferred from homology"/>
<evidence type="ECO:0000259" key="5">
    <source>
        <dbReference type="PROSITE" id="PS50076"/>
    </source>
</evidence>
<sequence length="177" mass="19595">MSLPALDADDFQLFGLPARQAQDRAEIDRRWKELQAAAHPDRHAAAGAAAQRVAMQWAVRINEAHRRLKDPLQRAALLCELAGAPIEAERNTAMPADFLMQQMAWREALDEAGDVLPAIEALDAELQAEQRRRLAAVETLLDGQPRDAAAAAREVRALMFIKRFAADVQDRLDALGQ</sequence>
<dbReference type="NCBIfam" id="TIGR00714">
    <property type="entry name" value="hscB"/>
    <property type="match status" value="1"/>
</dbReference>
<gene>
    <name evidence="4 6" type="primary">hscB</name>
    <name evidence="6" type="ORF">H4F90_10280</name>
</gene>
<dbReference type="GO" id="GO:1990230">
    <property type="term" value="C:iron-sulfur cluster transfer complex"/>
    <property type="evidence" value="ECO:0007669"/>
    <property type="project" value="TreeGrafter"/>
</dbReference>
<evidence type="ECO:0000313" key="6">
    <source>
        <dbReference type="EMBL" id="MBB1162368.1"/>
    </source>
</evidence>
<comment type="caution">
    <text evidence="6">The sequence shown here is derived from an EMBL/GenBank/DDBJ whole genome shotgun (WGS) entry which is preliminary data.</text>
</comment>
<dbReference type="Proteomes" id="UP000586093">
    <property type="component" value="Unassembled WGS sequence"/>
</dbReference>
<dbReference type="GO" id="GO:0006457">
    <property type="term" value="P:protein folding"/>
    <property type="evidence" value="ECO:0007669"/>
    <property type="project" value="UniProtKB-UniRule"/>
</dbReference>
<dbReference type="SMART" id="SM00271">
    <property type="entry name" value="DnaJ"/>
    <property type="match status" value="1"/>
</dbReference>
<dbReference type="PROSITE" id="PS50076">
    <property type="entry name" value="DNAJ_2"/>
    <property type="match status" value="1"/>
</dbReference>
<evidence type="ECO:0000256" key="4">
    <source>
        <dbReference type="HAMAP-Rule" id="MF_00682"/>
    </source>
</evidence>
<dbReference type="PANTHER" id="PTHR14021:SF15">
    <property type="entry name" value="IRON-SULFUR CLUSTER CO-CHAPERONE PROTEIN HSCB"/>
    <property type="match status" value="1"/>
</dbReference>
<dbReference type="GO" id="GO:0051259">
    <property type="term" value="P:protein complex oligomerization"/>
    <property type="evidence" value="ECO:0007669"/>
    <property type="project" value="InterPro"/>
</dbReference>
<dbReference type="GO" id="GO:0001671">
    <property type="term" value="F:ATPase activator activity"/>
    <property type="evidence" value="ECO:0007669"/>
    <property type="project" value="InterPro"/>
</dbReference>
<dbReference type="Gene3D" id="1.10.287.110">
    <property type="entry name" value="DnaJ domain"/>
    <property type="match status" value="1"/>
</dbReference>
<dbReference type="InterPro" id="IPR036386">
    <property type="entry name" value="HscB_C_sf"/>
</dbReference>
<evidence type="ECO:0000313" key="7">
    <source>
        <dbReference type="Proteomes" id="UP000586093"/>
    </source>
</evidence>
<comment type="similarity">
    <text evidence="1 4">Belongs to the HscB family.</text>
</comment>
<dbReference type="SUPFAM" id="SSF46565">
    <property type="entry name" value="Chaperone J-domain"/>
    <property type="match status" value="1"/>
</dbReference>
<evidence type="ECO:0000256" key="2">
    <source>
        <dbReference type="ARBA" id="ARBA00023186"/>
    </source>
</evidence>
<dbReference type="EMBL" id="JACIVI010000003">
    <property type="protein sequence ID" value="MBB1162368.1"/>
    <property type="molecule type" value="Genomic_DNA"/>
</dbReference>
<dbReference type="SUPFAM" id="SSF47144">
    <property type="entry name" value="HSC20 (HSCB), C-terminal oligomerisation domain"/>
    <property type="match status" value="1"/>
</dbReference>
<protein>
    <recommendedName>
        <fullName evidence="4">Co-chaperone protein HscB homolog</fullName>
    </recommendedName>
</protein>
<keyword evidence="7" id="KW-1185">Reference proteome</keyword>
<dbReference type="InterPro" id="IPR009073">
    <property type="entry name" value="HscB_oligo_C"/>
</dbReference>
<comment type="function">
    <text evidence="3 4">Co-chaperone involved in the maturation of iron-sulfur cluster-containing proteins. Seems to help targeting proteins to be folded toward HscA.</text>
</comment>
<dbReference type="InterPro" id="IPR036869">
    <property type="entry name" value="J_dom_sf"/>
</dbReference>
<keyword evidence="2 4" id="KW-0143">Chaperone</keyword>
<reference evidence="6 7" key="1">
    <citation type="submission" date="2020-08" db="EMBL/GenBank/DDBJ databases">
        <title>Aquariorum lacteus gen. nov., sp. nov., a new member of the family Comamonadaceae, isolated from freshwater aquarium.</title>
        <authorList>
            <person name="Chun S.-J."/>
        </authorList>
    </citation>
    <scope>NUCLEOTIDE SEQUENCE [LARGE SCALE GENOMIC DNA]</scope>
    <source>
        <strain evidence="6 7">SJAQ100</strain>
    </source>
</reference>
<dbReference type="InterPro" id="IPR004640">
    <property type="entry name" value="HscB"/>
</dbReference>
<name>A0A839HRX5_9BURK</name>
<dbReference type="RefSeq" id="WP_182664203.1">
    <property type="nucleotide sequence ID" value="NZ_JACIVI010000003.1"/>
</dbReference>
<comment type="subunit">
    <text evidence="4">Interacts with HscA and stimulates its ATPase activity.</text>
</comment>
<accession>A0A839HRX5</accession>
<evidence type="ECO:0000256" key="1">
    <source>
        <dbReference type="ARBA" id="ARBA00010476"/>
    </source>
</evidence>
<feature type="domain" description="J" evidence="5">
    <location>
        <begin position="9"/>
        <end position="113"/>
    </location>
</feature>
<dbReference type="Gene3D" id="1.20.1280.20">
    <property type="entry name" value="HscB, C-terminal domain"/>
    <property type="match status" value="1"/>
</dbReference>
<dbReference type="InterPro" id="IPR001623">
    <property type="entry name" value="DnaJ_domain"/>
</dbReference>